<comment type="caution">
    <text evidence="2">The sequence shown here is derived from an EMBL/GenBank/DDBJ whole genome shotgun (WGS) entry which is preliminary data.</text>
</comment>
<dbReference type="Gene3D" id="2.30.42.10">
    <property type="match status" value="1"/>
</dbReference>
<dbReference type="InterPro" id="IPR001478">
    <property type="entry name" value="PDZ"/>
</dbReference>
<dbReference type="PANTHER" id="PTHR24135:SF28">
    <property type="entry name" value="LD13733P"/>
    <property type="match status" value="1"/>
</dbReference>
<dbReference type="PROSITE" id="PS50106">
    <property type="entry name" value="PDZ"/>
    <property type="match status" value="1"/>
</dbReference>
<sequence length="161" mass="17779">MFFSAVQVVNHQAVWGLQQAHYKWYSVTKLAYCFDMCYLCFFHSDLDTTNLPRMIVLQKGPRGFGFVVRGRRGVPGEFQPSLEVPALQYLEKIDAGSAADRASLKPGDYILEVNGTNVTTMSHEAVVQLIRSSGDILGMKVITVGSSQGLRNFGSLDAQAQ</sequence>
<feature type="non-terminal residue" evidence="2">
    <location>
        <position position="1"/>
    </location>
</feature>
<feature type="domain" description="PDZ" evidence="1">
    <location>
        <begin position="54"/>
        <end position="145"/>
    </location>
</feature>
<dbReference type="AlphaFoldDB" id="A0A8T0DV08"/>
<protein>
    <recommendedName>
        <fullName evidence="1">PDZ domain-containing protein</fullName>
    </recommendedName>
</protein>
<dbReference type="SMART" id="SM00228">
    <property type="entry name" value="PDZ"/>
    <property type="match status" value="1"/>
</dbReference>
<proteinExistence type="predicted"/>
<reference evidence="2 3" key="1">
    <citation type="submission" date="2019-07" db="EMBL/GenBank/DDBJ databases">
        <title>Annotation for the trematode Paragonimus westermani.</title>
        <authorList>
            <person name="Choi Y.-J."/>
        </authorList>
    </citation>
    <scope>NUCLEOTIDE SEQUENCE [LARGE SCALE GENOMIC DNA]</scope>
    <source>
        <strain evidence="2">180907_Pwestermani</strain>
    </source>
</reference>
<organism evidence="2 3">
    <name type="scientific">Paragonimus westermani</name>
    <dbReference type="NCBI Taxonomy" id="34504"/>
    <lineage>
        <taxon>Eukaryota</taxon>
        <taxon>Metazoa</taxon>
        <taxon>Spiralia</taxon>
        <taxon>Lophotrochozoa</taxon>
        <taxon>Platyhelminthes</taxon>
        <taxon>Trematoda</taxon>
        <taxon>Digenea</taxon>
        <taxon>Plagiorchiida</taxon>
        <taxon>Troglotremata</taxon>
        <taxon>Troglotrematidae</taxon>
        <taxon>Paragonimus</taxon>
    </lineage>
</organism>
<dbReference type="EMBL" id="JTDF01001075">
    <property type="protein sequence ID" value="KAF8570527.1"/>
    <property type="molecule type" value="Genomic_DNA"/>
</dbReference>
<dbReference type="Pfam" id="PF00595">
    <property type="entry name" value="PDZ"/>
    <property type="match status" value="1"/>
</dbReference>
<evidence type="ECO:0000259" key="1">
    <source>
        <dbReference type="PROSITE" id="PS50106"/>
    </source>
</evidence>
<dbReference type="GO" id="GO:0030160">
    <property type="term" value="F:synaptic receptor adaptor activity"/>
    <property type="evidence" value="ECO:0007669"/>
    <property type="project" value="TreeGrafter"/>
</dbReference>
<dbReference type="GO" id="GO:0014069">
    <property type="term" value="C:postsynaptic density"/>
    <property type="evidence" value="ECO:0007669"/>
    <property type="project" value="TreeGrafter"/>
</dbReference>
<gene>
    <name evidence="2" type="ORF">P879_01382</name>
</gene>
<dbReference type="OrthoDB" id="445896at2759"/>
<dbReference type="PANTHER" id="PTHR24135">
    <property type="entry name" value="SH3 AND MULTIPLE ANKYRIN REPEAT DOMAINS PROTEIN"/>
    <property type="match status" value="1"/>
</dbReference>
<dbReference type="InterPro" id="IPR051569">
    <property type="entry name" value="SHANK"/>
</dbReference>
<dbReference type="GO" id="GO:0045211">
    <property type="term" value="C:postsynaptic membrane"/>
    <property type="evidence" value="ECO:0007669"/>
    <property type="project" value="TreeGrafter"/>
</dbReference>
<accession>A0A8T0DV08</accession>
<keyword evidence="3" id="KW-1185">Reference proteome</keyword>
<evidence type="ECO:0000313" key="3">
    <source>
        <dbReference type="Proteomes" id="UP000699462"/>
    </source>
</evidence>
<evidence type="ECO:0000313" key="2">
    <source>
        <dbReference type="EMBL" id="KAF8570527.1"/>
    </source>
</evidence>
<dbReference type="Proteomes" id="UP000699462">
    <property type="component" value="Unassembled WGS sequence"/>
</dbReference>
<name>A0A8T0DV08_9TREM</name>
<dbReference type="InterPro" id="IPR036034">
    <property type="entry name" value="PDZ_sf"/>
</dbReference>
<dbReference type="SUPFAM" id="SSF50156">
    <property type="entry name" value="PDZ domain-like"/>
    <property type="match status" value="1"/>
</dbReference>
<dbReference type="CDD" id="cd06746">
    <property type="entry name" value="PDZ_SHANK1_3-like"/>
    <property type="match status" value="1"/>
</dbReference>
<dbReference type="GO" id="GO:0035255">
    <property type="term" value="F:ionotropic glutamate receptor binding"/>
    <property type="evidence" value="ECO:0007669"/>
    <property type="project" value="TreeGrafter"/>
</dbReference>
<dbReference type="GO" id="GO:0043197">
    <property type="term" value="C:dendritic spine"/>
    <property type="evidence" value="ECO:0007669"/>
    <property type="project" value="TreeGrafter"/>
</dbReference>